<dbReference type="InterPro" id="IPR036779">
    <property type="entry name" value="LysM_dom_sf"/>
</dbReference>
<keyword evidence="2" id="KW-0326">Glycosidase</keyword>
<reference evidence="5 6" key="1">
    <citation type="submission" date="2019-03" db="EMBL/GenBank/DDBJ databases">
        <authorList>
            <person name="He R.-H."/>
        </authorList>
    </citation>
    <scope>NUCLEOTIDE SEQUENCE [LARGE SCALE GENOMIC DNA]</scope>
    <source>
        <strain evidence="6">SH 714</strain>
    </source>
</reference>
<dbReference type="SUPFAM" id="SSF51445">
    <property type="entry name" value="(Trans)glycosidases"/>
    <property type="match status" value="1"/>
</dbReference>
<organism evidence="5 6">
    <name type="scientific">Filobacillus milosensis</name>
    <dbReference type="NCBI Taxonomy" id="94137"/>
    <lineage>
        <taxon>Bacteria</taxon>
        <taxon>Bacillati</taxon>
        <taxon>Bacillota</taxon>
        <taxon>Bacilli</taxon>
        <taxon>Bacillales</taxon>
        <taxon>Bacillaceae</taxon>
        <taxon>Filobacillus</taxon>
    </lineage>
</organism>
<dbReference type="PANTHER" id="PTHR46066">
    <property type="entry name" value="CHITINASE DOMAIN-CONTAINING PROTEIN 1 FAMILY MEMBER"/>
    <property type="match status" value="1"/>
</dbReference>
<dbReference type="Gene3D" id="3.10.50.10">
    <property type="match status" value="1"/>
</dbReference>
<evidence type="ECO:0000256" key="1">
    <source>
        <dbReference type="ARBA" id="ARBA00022801"/>
    </source>
</evidence>
<feature type="domain" description="LysM" evidence="3">
    <location>
        <begin position="2"/>
        <end position="46"/>
    </location>
</feature>
<dbReference type="SUPFAM" id="SSF54106">
    <property type="entry name" value="LysM domain"/>
    <property type="match status" value="3"/>
</dbReference>
<dbReference type="GO" id="GO:0016798">
    <property type="term" value="F:hydrolase activity, acting on glycosyl bonds"/>
    <property type="evidence" value="ECO:0007669"/>
    <property type="project" value="UniProtKB-KW"/>
</dbReference>
<dbReference type="InterPro" id="IPR001223">
    <property type="entry name" value="Glyco_hydro18_cat"/>
</dbReference>
<proteinExistence type="predicted"/>
<dbReference type="Proteomes" id="UP000297975">
    <property type="component" value="Unassembled WGS sequence"/>
</dbReference>
<dbReference type="Pfam" id="PF00704">
    <property type="entry name" value="Glyco_hydro_18"/>
    <property type="match status" value="1"/>
</dbReference>
<dbReference type="CDD" id="cd02874">
    <property type="entry name" value="GH18_CFLE_spore_hydrolase"/>
    <property type="match status" value="1"/>
</dbReference>
<dbReference type="GO" id="GO:0005975">
    <property type="term" value="P:carbohydrate metabolic process"/>
    <property type="evidence" value="ECO:0007669"/>
    <property type="project" value="InterPro"/>
</dbReference>
<gene>
    <name evidence="5" type="ORF">E3U55_06005</name>
</gene>
<keyword evidence="1" id="KW-0378">Hydrolase</keyword>
<dbReference type="Gene3D" id="3.20.20.80">
    <property type="entry name" value="Glycosidases"/>
    <property type="match status" value="1"/>
</dbReference>
<dbReference type="SMART" id="SM00636">
    <property type="entry name" value="Glyco_18"/>
    <property type="match status" value="1"/>
</dbReference>
<dbReference type="InterPro" id="IPR018392">
    <property type="entry name" value="LysM"/>
</dbReference>
<protein>
    <submittedName>
        <fullName evidence="5">LysM peptidoglycan-binding domain-containing protein</fullName>
    </submittedName>
</protein>
<dbReference type="InterPro" id="IPR029070">
    <property type="entry name" value="Chitinase_insertion_sf"/>
</dbReference>
<feature type="domain" description="LysM" evidence="3">
    <location>
        <begin position="98"/>
        <end position="142"/>
    </location>
</feature>
<dbReference type="InterPro" id="IPR041704">
    <property type="entry name" value="CFLE_GH18"/>
</dbReference>
<evidence type="ECO:0000256" key="2">
    <source>
        <dbReference type="ARBA" id="ARBA00023295"/>
    </source>
</evidence>
<dbReference type="AlphaFoldDB" id="A0A4Y8IMZ2"/>
<accession>A0A4Y8IMZ2</accession>
<evidence type="ECO:0000259" key="3">
    <source>
        <dbReference type="PROSITE" id="PS51782"/>
    </source>
</evidence>
<name>A0A4Y8IMZ2_9BACI</name>
<evidence type="ECO:0000313" key="6">
    <source>
        <dbReference type="Proteomes" id="UP000297975"/>
    </source>
</evidence>
<dbReference type="Pfam" id="PF01476">
    <property type="entry name" value="LysM"/>
    <property type="match status" value="3"/>
</dbReference>
<dbReference type="SMART" id="SM00257">
    <property type="entry name" value="LysM"/>
    <property type="match status" value="3"/>
</dbReference>
<dbReference type="PROSITE" id="PS51782">
    <property type="entry name" value="LYSM"/>
    <property type="match status" value="3"/>
</dbReference>
<dbReference type="RefSeq" id="WP_134339499.1">
    <property type="nucleotide sequence ID" value="NZ_SOPW01000005.1"/>
</dbReference>
<keyword evidence="6" id="KW-1185">Reference proteome</keyword>
<dbReference type="EMBL" id="SOPW01000005">
    <property type="protein sequence ID" value="TFB22787.1"/>
    <property type="molecule type" value="Genomic_DNA"/>
</dbReference>
<feature type="domain" description="GH18" evidence="4">
    <location>
        <begin position="150"/>
        <end position="470"/>
    </location>
</feature>
<dbReference type="CDD" id="cd00118">
    <property type="entry name" value="LysM"/>
    <property type="match status" value="3"/>
</dbReference>
<dbReference type="PROSITE" id="PS51910">
    <property type="entry name" value="GH18_2"/>
    <property type="match status" value="1"/>
</dbReference>
<dbReference type="InterPro" id="IPR011583">
    <property type="entry name" value="Chitinase_II/V-like_cat"/>
</dbReference>
<comment type="caution">
    <text evidence="5">The sequence shown here is derived from an EMBL/GenBank/DDBJ whole genome shotgun (WGS) entry which is preliminary data.</text>
</comment>
<evidence type="ECO:0000259" key="4">
    <source>
        <dbReference type="PROSITE" id="PS51910"/>
    </source>
</evidence>
<dbReference type="OrthoDB" id="9769314at2"/>
<dbReference type="InterPro" id="IPR017853">
    <property type="entry name" value="GH"/>
</dbReference>
<dbReference type="GO" id="GO:0008061">
    <property type="term" value="F:chitin binding"/>
    <property type="evidence" value="ECO:0007669"/>
    <property type="project" value="InterPro"/>
</dbReference>
<dbReference type="PANTHER" id="PTHR46066:SF2">
    <property type="entry name" value="CHITINASE DOMAIN-CONTAINING PROTEIN 1"/>
    <property type="match status" value="1"/>
</dbReference>
<feature type="domain" description="LysM" evidence="3">
    <location>
        <begin position="51"/>
        <end position="95"/>
    </location>
</feature>
<dbReference type="Gene3D" id="3.10.350.10">
    <property type="entry name" value="LysM domain"/>
    <property type="match status" value="3"/>
</dbReference>
<dbReference type="GO" id="GO:0012505">
    <property type="term" value="C:endomembrane system"/>
    <property type="evidence" value="ECO:0007669"/>
    <property type="project" value="TreeGrafter"/>
</dbReference>
<evidence type="ECO:0000313" key="5">
    <source>
        <dbReference type="EMBL" id="TFB22787.1"/>
    </source>
</evidence>
<sequence>MNIHVVRSGDTLWRIAQRYGAGINQIALVNGLEDQNVLVVGQALVIPDPNIEYVVQPGDTLWRISQRYDVSVSELAEYNNIANPDQIQVGDMLQIPYRTHTVQSGETLWMIANQYGTTVSNLVQVNDIENPSLINPGMQLRVPIPSEPEIEVNAYITRTGPEGIREVYDVGRHLTYLSPFTYGFREDGTITSLDDEGLIDAALATNTAPLLVLTNYSGDGFDSDLAATLFRNPELQETLITNLINLMEQKGYQGVNFDFEYVYPEDREGYNDFLRRVVERLRPQGYIISSALAPKDSADQAGLLYEAHDYPVHGELLDFVVLMTYEWGWAGGEPWAIAPIDEVREVLDYAVTEIPPEKILMGVPLYGRDWEIPWVQGTYATTVSQLEAVDLAARYGVDIKFNEQHQSPYFQYTDESGQRHEVWYEDARSVQAKYETIKDYGLRGASYWVLNIPFPQNWPVLQDEFQVEKL</sequence>
<dbReference type="GO" id="GO:0070492">
    <property type="term" value="F:oligosaccharide binding"/>
    <property type="evidence" value="ECO:0007669"/>
    <property type="project" value="TreeGrafter"/>
</dbReference>